<name>A0A9K3GIT4_9EUKA</name>
<evidence type="ECO:0000313" key="3">
    <source>
        <dbReference type="Proteomes" id="UP000265618"/>
    </source>
</evidence>
<evidence type="ECO:0000313" key="1">
    <source>
        <dbReference type="EMBL" id="GIQ82870.1"/>
    </source>
</evidence>
<comment type="caution">
    <text evidence="2">The sequence shown here is derived from an EMBL/GenBank/DDBJ whole genome shotgun (WGS) entry which is preliminary data.</text>
</comment>
<dbReference type="EMBL" id="BDIP01001511">
    <property type="protein sequence ID" value="GIQ84553.1"/>
    <property type="molecule type" value="Genomic_DNA"/>
</dbReference>
<sequence length="1209" mass="131080">MYQTLRLDPSGLYSFTLNDMAPEVLCRLLVIAHTCATSLHIQGQKKDKAWDKETEAYLWRVHYESYVSEADIARLRATCRALHSELEALVFGLVADTVSDQDHSPLPLPSLPQYRVGPATRDALLPLLSLWAELEPINYLERCHRSRLDVHLRRFAGKHQEAADQVSTFSQKQSSEAVSVLEKRCRKLAGAFYDKSGGAERLHKCYQKHLDCLVYGSFSGRATAASVCNPTLYRDCDVRPCLSNPSHCPRWTVHYATQPLPGFPGEERTDDTPSLPDCKRIFRDWMRCLHSSMASGRADVTLVIGDCLDVLLERSLGPNPHSYSTTVASDPPEPFLFDHIECSNIADYVGTLTILTVAPGFLRTPGVSCLVLVLMLTRHHYMSEQAFLQAATGVRVRDLPHVFGVRCVGGEEEIDRGSTLMSTSLLPYKCNIPSGRTGWTQNALGGATNHQYTHLVFTRTPTPSPPPSIELHPGGMSGHVHKCLMGLFHKCLPYTPERIVGACIPTMAMFAAVVAVGCRRGLFAAHMREGRVSGQHLMAIPERLSTSYVHVLGGVRVERVGTGRVEGWQGDGACVSLFPVSLACPFPNWIKAISSGASDKYGSMLTKLDASLLPSLLATLTEYGIDTRSAGPPYTLTVGSLEIRPTLALSRKQSVCNITMVPRHIVCDEVDLYDDALYPTREAFARGEGMSQACSHLLGKATGKLGPMSGMFKTTSPTLQGRLVTDGSGKDVLLGASRSVHEGYAHPTVTLYGVGQNVMDPLTEGTLSLRLTMWSPLIGDGRMSTIPGAIDPILGPLMPVSSDAQLELGRVMCASPRIFPSATPPVSGVHGLQWVRGANGALTLACQCDIPASIPNSIVVDKSNTPCLVPLSDPLHTVSSTMDAYVKSSVATVDPTTTLSDTYQVALRLGGQEVATLTSPIPLHPSDGVRLQISRTKRFIRVSVRAAPYTVPAHLAGAVVNLSQMGQPVRAGSEDLEKTDLLYLWGDCGMRQIEVMKGPGSANPMPEEGRVQGRLAECLGMPQAARAAGMGALGQIGWFMNQAIGTYVGMGVRLVPIRGPSGIIAAMLFHDFYVCDKSCVVDMSFVVFKGMPQKDASPLSKALSQCAPGSKEFPNFVVSSPHSLTVLTQCLNHMSRYTLNAPVHSVVKRNVPQHLLKYVVRVGMRPLHPVMMLHGQQDKAAAKVGPLLAQLGAMGDRPGWLKTEAVGYM</sequence>
<protein>
    <submittedName>
        <fullName evidence="2">Uncharacterized protein</fullName>
    </submittedName>
</protein>
<dbReference type="EMBL" id="BDIP01000843">
    <property type="protein sequence ID" value="GIQ82870.1"/>
    <property type="molecule type" value="Genomic_DNA"/>
</dbReference>
<keyword evidence="3" id="KW-1185">Reference proteome</keyword>
<reference evidence="2 3" key="2">
    <citation type="journal article" date="2018" name="PLoS ONE">
        <title>The draft genome of Kipferlia bialata reveals reductive genome evolution in fornicate parasites.</title>
        <authorList>
            <person name="Tanifuji G."/>
            <person name="Takabayashi S."/>
            <person name="Kume K."/>
            <person name="Takagi M."/>
            <person name="Nakayama T."/>
            <person name="Kamikawa R."/>
            <person name="Inagaki Y."/>
            <person name="Hashimoto T."/>
        </authorList>
    </citation>
    <scope>NUCLEOTIDE SEQUENCE [LARGE SCALE GENOMIC DNA]</scope>
    <source>
        <strain evidence="2">NY0173</strain>
    </source>
</reference>
<dbReference type="OrthoDB" id="432970at2759"/>
<organism evidence="2 3">
    <name type="scientific">Kipferlia bialata</name>
    <dbReference type="NCBI Taxonomy" id="797122"/>
    <lineage>
        <taxon>Eukaryota</taxon>
        <taxon>Metamonada</taxon>
        <taxon>Carpediemonas-like organisms</taxon>
        <taxon>Kipferlia</taxon>
    </lineage>
</organism>
<evidence type="ECO:0000313" key="2">
    <source>
        <dbReference type="EMBL" id="GIQ84553.1"/>
    </source>
</evidence>
<accession>A0A9K3GIT4</accession>
<reference evidence="2" key="1">
    <citation type="submission" date="2016-10" db="EMBL/GenBank/DDBJ databases">
        <authorList>
            <person name="Tanifuji G."/>
            <person name="Kume K."/>
            <person name="Nakayama T."/>
            <person name="Takabayashi S."/>
            <person name="Hashimoto T."/>
        </authorList>
    </citation>
    <scope>NUCLEOTIDE SEQUENCE</scope>
    <source>
        <strain evidence="2">NY0173</strain>
    </source>
</reference>
<dbReference type="Proteomes" id="UP000265618">
    <property type="component" value="Unassembled WGS sequence"/>
</dbReference>
<dbReference type="AlphaFoldDB" id="A0A9K3GIT4"/>
<proteinExistence type="predicted"/>
<gene>
    <name evidence="1" type="ORF">KIPB_004089</name>
    <name evidence="2" type="ORF">KIPB_006067</name>
</gene>